<dbReference type="EMBL" id="JANBPT010000412">
    <property type="protein sequence ID" value="KAJ1921656.1"/>
    <property type="molecule type" value="Genomic_DNA"/>
</dbReference>
<dbReference type="Proteomes" id="UP001150569">
    <property type="component" value="Unassembled WGS sequence"/>
</dbReference>
<evidence type="ECO:0000256" key="2">
    <source>
        <dbReference type="ARBA" id="ARBA00007163"/>
    </source>
</evidence>
<dbReference type="OrthoDB" id="5571888at2759"/>
<keyword evidence="3" id="KW-0805">Transcription regulation</keyword>
<feature type="compositionally biased region" description="Low complexity" evidence="7">
    <location>
        <begin position="132"/>
        <end position="145"/>
    </location>
</feature>
<evidence type="ECO:0000256" key="6">
    <source>
        <dbReference type="ARBA" id="ARBA00023242"/>
    </source>
</evidence>
<evidence type="ECO:0000259" key="8">
    <source>
        <dbReference type="PROSITE" id="PS50217"/>
    </source>
</evidence>
<dbReference type="Pfam" id="PF00170">
    <property type="entry name" value="bZIP_1"/>
    <property type="match status" value="1"/>
</dbReference>
<dbReference type="InterPro" id="IPR004827">
    <property type="entry name" value="bZIP"/>
</dbReference>
<evidence type="ECO:0000313" key="9">
    <source>
        <dbReference type="EMBL" id="KAJ1921656.1"/>
    </source>
</evidence>
<keyword evidence="10" id="KW-1185">Reference proteome</keyword>
<feature type="domain" description="BZIP" evidence="8">
    <location>
        <begin position="211"/>
        <end position="274"/>
    </location>
</feature>
<feature type="region of interest" description="Disordered" evidence="7">
    <location>
        <begin position="303"/>
        <end position="332"/>
    </location>
</feature>
<dbReference type="PANTHER" id="PTHR47416:SF8">
    <property type="entry name" value="BASIC-LEUCINE ZIPPER TRANSCRIPTION FACTOR E-RELATED"/>
    <property type="match status" value="1"/>
</dbReference>
<keyword evidence="5" id="KW-0804">Transcription</keyword>
<proteinExistence type="inferred from homology"/>
<accession>A0A9W8DRG5</accession>
<evidence type="ECO:0000256" key="3">
    <source>
        <dbReference type="ARBA" id="ARBA00023015"/>
    </source>
</evidence>
<dbReference type="Gene3D" id="1.20.5.170">
    <property type="match status" value="1"/>
</dbReference>
<dbReference type="PROSITE" id="PS50217">
    <property type="entry name" value="BZIP"/>
    <property type="match status" value="1"/>
</dbReference>
<feature type="compositionally biased region" description="Low complexity" evidence="7">
    <location>
        <begin position="171"/>
        <end position="192"/>
    </location>
</feature>
<name>A0A9W8DRG5_9FUNG</name>
<dbReference type="SUPFAM" id="SSF57959">
    <property type="entry name" value="Leucine zipper domain"/>
    <property type="match status" value="1"/>
</dbReference>
<gene>
    <name evidence="9" type="ORF">IWQ60_006696</name>
</gene>
<dbReference type="PANTHER" id="PTHR47416">
    <property type="entry name" value="BASIC-LEUCINE ZIPPER TRANSCRIPTION FACTOR F-RELATED"/>
    <property type="match status" value="1"/>
</dbReference>
<dbReference type="InterPro" id="IPR046347">
    <property type="entry name" value="bZIP_sf"/>
</dbReference>
<feature type="compositionally biased region" description="Basic and acidic residues" evidence="7">
    <location>
        <begin position="303"/>
        <end position="314"/>
    </location>
</feature>
<evidence type="ECO:0000256" key="7">
    <source>
        <dbReference type="SAM" id="MobiDB-lite"/>
    </source>
</evidence>
<dbReference type="GO" id="GO:0003700">
    <property type="term" value="F:DNA-binding transcription factor activity"/>
    <property type="evidence" value="ECO:0007669"/>
    <property type="project" value="InterPro"/>
</dbReference>
<dbReference type="AlphaFoldDB" id="A0A9W8DRG5"/>
<evidence type="ECO:0000256" key="5">
    <source>
        <dbReference type="ARBA" id="ARBA00023163"/>
    </source>
</evidence>
<evidence type="ECO:0000313" key="10">
    <source>
        <dbReference type="Proteomes" id="UP001150569"/>
    </source>
</evidence>
<keyword evidence="4" id="KW-0238">DNA-binding</keyword>
<dbReference type="CDD" id="cd14810">
    <property type="entry name" value="bZIP_u1"/>
    <property type="match status" value="1"/>
</dbReference>
<evidence type="ECO:0000256" key="1">
    <source>
        <dbReference type="ARBA" id="ARBA00004123"/>
    </source>
</evidence>
<dbReference type="GO" id="GO:0005634">
    <property type="term" value="C:nucleus"/>
    <property type="evidence" value="ECO:0007669"/>
    <property type="project" value="UniProtKB-SubCell"/>
</dbReference>
<comment type="subcellular location">
    <subcellularLocation>
        <location evidence="1">Nucleus</location>
    </subcellularLocation>
</comment>
<protein>
    <recommendedName>
        <fullName evidence="8">BZIP domain-containing protein</fullName>
    </recommendedName>
</protein>
<keyword evidence="6" id="KW-0539">Nucleus</keyword>
<dbReference type="PROSITE" id="PS00036">
    <property type="entry name" value="BZIP_BASIC"/>
    <property type="match status" value="1"/>
</dbReference>
<evidence type="ECO:0000256" key="4">
    <source>
        <dbReference type="ARBA" id="ARBA00023125"/>
    </source>
</evidence>
<comment type="similarity">
    <text evidence="2">Belongs to the bZIP family.</text>
</comment>
<feature type="region of interest" description="Disordered" evidence="7">
    <location>
        <begin position="131"/>
        <end position="192"/>
    </location>
</feature>
<dbReference type="GO" id="GO:0003677">
    <property type="term" value="F:DNA binding"/>
    <property type="evidence" value="ECO:0007669"/>
    <property type="project" value="UniProtKB-KW"/>
</dbReference>
<reference evidence="9" key="1">
    <citation type="submission" date="2022-07" db="EMBL/GenBank/DDBJ databases">
        <title>Phylogenomic reconstructions and comparative analyses of Kickxellomycotina fungi.</title>
        <authorList>
            <person name="Reynolds N.K."/>
            <person name="Stajich J.E."/>
            <person name="Barry K."/>
            <person name="Grigoriev I.V."/>
            <person name="Crous P."/>
            <person name="Smith M.E."/>
        </authorList>
    </citation>
    <scope>NUCLEOTIDE SEQUENCE</scope>
    <source>
        <strain evidence="9">RSA 861</strain>
    </source>
</reference>
<dbReference type="SMART" id="SM00338">
    <property type="entry name" value="BRLZ"/>
    <property type="match status" value="1"/>
</dbReference>
<organism evidence="9 10">
    <name type="scientific">Tieghemiomyces parasiticus</name>
    <dbReference type="NCBI Taxonomy" id="78921"/>
    <lineage>
        <taxon>Eukaryota</taxon>
        <taxon>Fungi</taxon>
        <taxon>Fungi incertae sedis</taxon>
        <taxon>Zoopagomycota</taxon>
        <taxon>Kickxellomycotina</taxon>
        <taxon>Dimargaritomycetes</taxon>
        <taxon>Dimargaritales</taxon>
        <taxon>Dimargaritaceae</taxon>
        <taxon>Tieghemiomyces</taxon>
    </lineage>
</organism>
<sequence length="496" mass="52350">MDANYLNPNLLSYLLDQSAGLNPSAVAATPSYAVPDNGELYRQLLTEMINHPEYNTGSFLLDSSEGSSPLVGSPTLLTPSNPTASFAPSAFNISYGGVMAPTQALPGSVNMFTPSGLPTSTFSTRPALSIDTTTSAGTMTATNVTRPVAGPSPNLTKVAASNDKPSGDHISSASLTSSVSSSPTASSPTANSLKRAASALDEDEVVDMKQLSSKERRQIRNKISARNFRARRKEYITTLEGQVSELQDELDEAHDSLEQANHKCRRLQARLDQLALAVDPALLKLAVETADRATALLEQQERAQRAVADAEERANQQADADNSNSPSLPETAIPAHHRKSSAATLMSLLNLSTLLTHSKTPVILPSSAPIFALPPPTPLGTHTSDNATSPPPTPFASPVLTAMSTPETLVGDDEVLGYLDGGAKAAKLTSSRASFCHTPAFFSTHATATPVNSTSPSLRAKQLPHSQAELESLESTLAHQFHNVLSASLDQVAQLQ</sequence>
<feature type="compositionally biased region" description="Polar residues" evidence="7">
    <location>
        <begin position="315"/>
        <end position="328"/>
    </location>
</feature>
<comment type="caution">
    <text evidence="9">The sequence shown here is derived from an EMBL/GenBank/DDBJ whole genome shotgun (WGS) entry which is preliminary data.</text>
</comment>